<dbReference type="PANTHER" id="PTHR43744">
    <property type="entry name" value="ABC TRANSPORTER PERMEASE PROTEIN MG189-RELATED-RELATED"/>
    <property type="match status" value="1"/>
</dbReference>
<organism evidence="10 11">
    <name type="scientific">Rohdeia mirabilis</name>
    <dbReference type="NCBI Taxonomy" id="2528008"/>
    <lineage>
        <taxon>Bacteria</taxon>
        <taxon>Pseudomonadati</taxon>
        <taxon>Planctomycetota</taxon>
        <taxon>Planctomycetia</taxon>
        <taxon>Planctomycetia incertae sedis</taxon>
        <taxon>Rohdeia</taxon>
    </lineage>
</organism>
<dbReference type="PANTHER" id="PTHR43744:SF12">
    <property type="entry name" value="ABC TRANSPORTER PERMEASE PROTEIN MG189-RELATED"/>
    <property type="match status" value="1"/>
</dbReference>
<keyword evidence="4 7" id="KW-0812">Transmembrane</keyword>
<comment type="similarity">
    <text evidence="7">Belongs to the binding-protein-dependent transport system permease family.</text>
</comment>
<feature type="signal peptide" evidence="8">
    <location>
        <begin position="1"/>
        <end position="25"/>
    </location>
</feature>
<evidence type="ECO:0000256" key="4">
    <source>
        <dbReference type="ARBA" id="ARBA00022692"/>
    </source>
</evidence>
<evidence type="ECO:0000256" key="5">
    <source>
        <dbReference type="ARBA" id="ARBA00022989"/>
    </source>
</evidence>
<dbReference type="InterPro" id="IPR000515">
    <property type="entry name" value="MetI-like"/>
</dbReference>
<dbReference type="RefSeq" id="WP_145188718.1">
    <property type="nucleotide sequence ID" value="NZ_CP036290.1"/>
</dbReference>
<comment type="subcellular location">
    <subcellularLocation>
        <location evidence="1 7">Cell membrane</location>
        <topology evidence="1 7">Multi-pass membrane protein</topology>
    </subcellularLocation>
</comment>
<dbReference type="Gene3D" id="1.10.3720.10">
    <property type="entry name" value="MetI-like"/>
    <property type="match status" value="1"/>
</dbReference>
<dbReference type="PROSITE" id="PS51257">
    <property type="entry name" value="PROKAR_LIPOPROTEIN"/>
    <property type="match status" value="1"/>
</dbReference>
<dbReference type="GO" id="GO:0005886">
    <property type="term" value="C:plasma membrane"/>
    <property type="evidence" value="ECO:0007669"/>
    <property type="project" value="UniProtKB-SubCell"/>
</dbReference>
<keyword evidence="6 7" id="KW-0472">Membrane</keyword>
<dbReference type="SUPFAM" id="SSF161098">
    <property type="entry name" value="MetI-like"/>
    <property type="match status" value="1"/>
</dbReference>
<evidence type="ECO:0000256" key="2">
    <source>
        <dbReference type="ARBA" id="ARBA00022448"/>
    </source>
</evidence>
<dbReference type="Pfam" id="PF00528">
    <property type="entry name" value="BPD_transp_1"/>
    <property type="match status" value="1"/>
</dbReference>
<keyword evidence="2 7" id="KW-0813">Transport</keyword>
<feature type="transmembrane region" description="Helical" evidence="7">
    <location>
        <begin position="199"/>
        <end position="224"/>
    </location>
</feature>
<gene>
    <name evidence="10" type="primary">araQ</name>
    <name evidence="10" type="ORF">Pla163_25450</name>
</gene>
<accession>A0A518D1R3</accession>
<dbReference type="InterPro" id="IPR035906">
    <property type="entry name" value="MetI-like_sf"/>
</dbReference>
<feature type="transmembrane region" description="Helical" evidence="7">
    <location>
        <begin position="123"/>
        <end position="147"/>
    </location>
</feature>
<evidence type="ECO:0000313" key="11">
    <source>
        <dbReference type="Proteomes" id="UP000319342"/>
    </source>
</evidence>
<sequence length="294" mass="31774" precursor="true">MSARTRPVRAAVTYTLLVACACAWAAPFVWMLSTSIKPESQALDPGVGLLPNLGGTGFFGSLRALADQIAVNYGGVLESESADFPTYYRNSIVVALASASLMTISSAFVAYGFARVRWPGREVAFAVVLGTMMVPFTVVMAPQYLLFKELGLIGTLLPLWLPSAFAGAFSVFLLRQFFMGLPPELDEAARIDGCGHFGIFWRVVLPNSTPALAAVFLLQFVAAWNDFVGPLVFLNHQEQYTLALGLQMYQSSHGGTPWSLLMAACVLTILPVLLVFALFQRAFTESVATRGLKG</sequence>
<dbReference type="Proteomes" id="UP000319342">
    <property type="component" value="Chromosome"/>
</dbReference>
<evidence type="ECO:0000259" key="9">
    <source>
        <dbReference type="PROSITE" id="PS50928"/>
    </source>
</evidence>
<dbReference type="PROSITE" id="PS50928">
    <property type="entry name" value="ABC_TM1"/>
    <property type="match status" value="1"/>
</dbReference>
<evidence type="ECO:0000256" key="3">
    <source>
        <dbReference type="ARBA" id="ARBA00022475"/>
    </source>
</evidence>
<dbReference type="EMBL" id="CP036290">
    <property type="protein sequence ID" value="QDU85416.1"/>
    <property type="molecule type" value="Genomic_DNA"/>
</dbReference>
<reference evidence="10 11" key="1">
    <citation type="submission" date="2019-02" db="EMBL/GenBank/DDBJ databases">
        <title>Deep-cultivation of Planctomycetes and their phenomic and genomic characterization uncovers novel biology.</title>
        <authorList>
            <person name="Wiegand S."/>
            <person name="Jogler M."/>
            <person name="Boedeker C."/>
            <person name="Pinto D."/>
            <person name="Vollmers J."/>
            <person name="Rivas-Marin E."/>
            <person name="Kohn T."/>
            <person name="Peeters S.H."/>
            <person name="Heuer A."/>
            <person name="Rast P."/>
            <person name="Oberbeckmann S."/>
            <person name="Bunk B."/>
            <person name="Jeske O."/>
            <person name="Meyerdierks A."/>
            <person name="Storesund J.E."/>
            <person name="Kallscheuer N."/>
            <person name="Luecker S."/>
            <person name="Lage O.M."/>
            <person name="Pohl T."/>
            <person name="Merkel B.J."/>
            <person name="Hornburger P."/>
            <person name="Mueller R.-W."/>
            <person name="Bruemmer F."/>
            <person name="Labrenz M."/>
            <person name="Spormann A.M."/>
            <person name="Op den Camp H."/>
            <person name="Overmann J."/>
            <person name="Amann R."/>
            <person name="Jetten M.S.M."/>
            <person name="Mascher T."/>
            <person name="Medema M.H."/>
            <person name="Devos D.P."/>
            <person name="Kaster A.-K."/>
            <person name="Ovreas L."/>
            <person name="Rohde M."/>
            <person name="Galperin M.Y."/>
            <person name="Jogler C."/>
        </authorList>
    </citation>
    <scope>NUCLEOTIDE SEQUENCE [LARGE SCALE GENOMIC DNA]</scope>
    <source>
        <strain evidence="10 11">Pla163</strain>
    </source>
</reference>
<dbReference type="OrthoDB" id="266229at2"/>
<dbReference type="GO" id="GO:0055085">
    <property type="term" value="P:transmembrane transport"/>
    <property type="evidence" value="ECO:0007669"/>
    <property type="project" value="InterPro"/>
</dbReference>
<feature type="domain" description="ABC transmembrane type-1" evidence="9">
    <location>
        <begin position="88"/>
        <end position="279"/>
    </location>
</feature>
<evidence type="ECO:0000256" key="1">
    <source>
        <dbReference type="ARBA" id="ARBA00004651"/>
    </source>
</evidence>
<feature type="transmembrane region" description="Helical" evidence="7">
    <location>
        <begin position="258"/>
        <end position="279"/>
    </location>
</feature>
<evidence type="ECO:0000256" key="7">
    <source>
        <dbReference type="RuleBase" id="RU363032"/>
    </source>
</evidence>
<keyword evidence="8" id="KW-0732">Signal</keyword>
<name>A0A518D1R3_9BACT</name>
<evidence type="ECO:0000256" key="8">
    <source>
        <dbReference type="SAM" id="SignalP"/>
    </source>
</evidence>
<keyword evidence="11" id="KW-1185">Reference proteome</keyword>
<evidence type="ECO:0000313" key="10">
    <source>
        <dbReference type="EMBL" id="QDU85416.1"/>
    </source>
</evidence>
<feature type="transmembrane region" description="Helical" evidence="7">
    <location>
        <begin position="159"/>
        <end position="178"/>
    </location>
</feature>
<feature type="transmembrane region" description="Helical" evidence="7">
    <location>
        <begin position="92"/>
        <end position="111"/>
    </location>
</feature>
<keyword evidence="5 7" id="KW-1133">Transmembrane helix</keyword>
<proteinExistence type="inferred from homology"/>
<dbReference type="AlphaFoldDB" id="A0A518D1R3"/>
<feature type="chain" id="PRO_5021988660" evidence="8">
    <location>
        <begin position="26"/>
        <end position="294"/>
    </location>
</feature>
<evidence type="ECO:0000256" key="6">
    <source>
        <dbReference type="ARBA" id="ARBA00023136"/>
    </source>
</evidence>
<keyword evidence="3" id="KW-1003">Cell membrane</keyword>
<protein>
    <submittedName>
        <fullName evidence="10">L-arabinose transport system permease protein AraQ</fullName>
    </submittedName>
</protein>
<dbReference type="CDD" id="cd06261">
    <property type="entry name" value="TM_PBP2"/>
    <property type="match status" value="1"/>
</dbReference>